<keyword evidence="5" id="KW-1185">Reference proteome</keyword>
<dbReference type="PANTHER" id="PTHR32444">
    <property type="entry name" value="BULB-TYPE LECTIN DOMAIN-CONTAINING PROTEIN"/>
    <property type="match status" value="1"/>
</dbReference>
<dbReference type="Pfam" id="PF00954">
    <property type="entry name" value="S_locus_glycop"/>
    <property type="match status" value="1"/>
</dbReference>
<organism evidence="4 5">
    <name type="scientific">Cardamine amara subsp. amara</name>
    <dbReference type="NCBI Taxonomy" id="228776"/>
    <lineage>
        <taxon>Eukaryota</taxon>
        <taxon>Viridiplantae</taxon>
        <taxon>Streptophyta</taxon>
        <taxon>Embryophyta</taxon>
        <taxon>Tracheophyta</taxon>
        <taxon>Spermatophyta</taxon>
        <taxon>Magnoliopsida</taxon>
        <taxon>eudicotyledons</taxon>
        <taxon>Gunneridae</taxon>
        <taxon>Pentapetalae</taxon>
        <taxon>rosids</taxon>
        <taxon>malvids</taxon>
        <taxon>Brassicales</taxon>
        <taxon>Brassicaceae</taxon>
        <taxon>Cardamineae</taxon>
        <taxon>Cardamine</taxon>
    </lineage>
</organism>
<evidence type="ECO:0000259" key="3">
    <source>
        <dbReference type="Pfam" id="PF00954"/>
    </source>
</evidence>
<reference evidence="4 5" key="1">
    <citation type="submission" date="2024-04" db="EMBL/GenBank/DDBJ databases">
        <title>Genome assembly C_amara_ONT_v2.</title>
        <authorList>
            <person name="Yant L."/>
            <person name="Moore C."/>
            <person name="Slenker M."/>
        </authorList>
    </citation>
    <scope>NUCLEOTIDE SEQUENCE [LARGE SCALE GENOMIC DNA]</scope>
    <source>
        <tissue evidence="4">Leaf</tissue>
    </source>
</reference>
<evidence type="ECO:0000256" key="2">
    <source>
        <dbReference type="ARBA" id="ARBA00023157"/>
    </source>
</evidence>
<proteinExistence type="predicted"/>
<evidence type="ECO:0000313" key="4">
    <source>
        <dbReference type="EMBL" id="KAL1200504.1"/>
    </source>
</evidence>
<dbReference type="InterPro" id="IPR000858">
    <property type="entry name" value="S_locus_glycoprot_dom"/>
</dbReference>
<sequence>MRSAGTVQQLWWNKTSSRWDLLWASLNDKCDIFQVCGAFGYCDISTKCNCMRGFEPKDPEAWALENANDGCVRTTPLSCNNDEFIRLSEIKLPDLTNATVEWNMGLSSVKSDV</sequence>
<accession>A0ABD1A9E3</accession>
<name>A0ABD1A9E3_CARAN</name>
<dbReference type="PANTHER" id="PTHR32444:SF89">
    <property type="entry name" value="S GLYCOPROTEIN"/>
    <property type="match status" value="1"/>
</dbReference>
<keyword evidence="2" id="KW-1015">Disulfide bond</keyword>
<evidence type="ECO:0000313" key="5">
    <source>
        <dbReference type="Proteomes" id="UP001558713"/>
    </source>
</evidence>
<feature type="domain" description="S-locus glycoprotein" evidence="3">
    <location>
        <begin position="1"/>
        <end position="57"/>
    </location>
</feature>
<dbReference type="Proteomes" id="UP001558713">
    <property type="component" value="Unassembled WGS sequence"/>
</dbReference>
<comment type="caution">
    <text evidence="4">The sequence shown here is derived from an EMBL/GenBank/DDBJ whole genome shotgun (WGS) entry which is preliminary data.</text>
</comment>
<gene>
    <name evidence="4" type="ORF">V5N11_009681</name>
</gene>
<dbReference type="AlphaFoldDB" id="A0ABD1A9E3"/>
<evidence type="ECO:0000256" key="1">
    <source>
        <dbReference type="ARBA" id="ARBA00022729"/>
    </source>
</evidence>
<protein>
    <submittedName>
        <fullName evidence="4">Receptor-like serine/threonine-protein kinase SD1-8</fullName>
    </submittedName>
</protein>
<dbReference type="EMBL" id="JBANAX010000617">
    <property type="protein sequence ID" value="KAL1200504.1"/>
    <property type="molecule type" value="Genomic_DNA"/>
</dbReference>
<keyword evidence="1" id="KW-0732">Signal</keyword>